<dbReference type="AlphaFoldDB" id="A0A317W7G4"/>
<feature type="compositionally biased region" description="Polar residues" evidence="1">
    <location>
        <begin position="122"/>
        <end position="142"/>
    </location>
</feature>
<name>A0A317W7G4_ASPEC</name>
<proteinExistence type="predicted"/>
<dbReference type="Proteomes" id="UP000246171">
    <property type="component" value="Unassembled WGS sequence"/>
</dbReference>
<feature type="region of interest" description="Disordered" evidence="1">
    <location>
        <begin position="122"/>
        <end position="158"/>
    </location>
</feature>
<dbReference type="VEuPathDB" id="FungiDB:BO83DRAFT_171445"/>
<gene>
    <name evidence="2" type="ORF">BO83DRAFT_171445</name>
</gene>
<reference evidence="2" key="1">
    <citation type="submission" date="2016-12" db="EMBL/GenBank/DDBJ databases">
        <title>The genomes of Aspergillus section Nigri reveals drivers in fungal speciation.</title>
        <authorList>
            <consortium name="DOE Joint Genome Institute"/>
            <person name="Vesth T.C."/>
            <person name="Nybo J."/>
            <person name="Theobald S."/>
            <person name="Brandl J."/>
            <person name="Frisvad J.C."/>
            <person name="Nielsen K.F."/>
            <person name="Lyhne E.K."/>
            <person name="Kogle M.E."/>
            <person name="Kuo A."/>
            <person name="Riley R."/>
            <person name="Clum A."/>
            <person name="Nolan M."/>
            <person name="Lipzen A."/>
            <person name="Salamov A."/>
            <person name="Henrissat B."/>
            <person name="Wiebenga A."/>
            <person name="De vries R.P."/>
            <person name="Grigoriev I.V."/>
            <person name="Mortensen U.H."/>
            <person name="Andersen M.R."/>
            <person name="Baker S.E."/>
        </authorList>
    </citation>
    <scope>NUCLEOTIDE SEQUENCE</scope>
    <source>
        <strain evidence="2">CBS 122712</strain>
    </source>
</reference>
<evidence type="ECO:0000313" key="2">
    <source>
        <dbReference type="EMBL" id="PWY81192.1"/>
    </source>
</evidence>
<evidence type="ECO:0000313" key="3">
    <source>
        <dbReference type="Proteomes" id="UP000246171"/>
    </source>
</evidence>
<sequence>MSRASTRLGIVTHSGFTNYTQPLLFSGPKLNHRLKIKLETAIPCCQYPPIFHWTSRLYMDFSNPSRTGPDDTSLQRTVTEAKLSCGSAFSVEIQNTGQIHDQYGLLQSRLFPLRRFSLQSSLPWSNSQANDPRQALGGTTPNPGYAASPIRTKLTRRRRPPLPLSDWAPVCPVLLLQPSVRTTMTLPVTGCCICR</sequence>
<organism evidence="2 3">
    <name type="scientific">Aspergillus eucalypticola (strain CBS 122712 / IBT 29274)</name>
    <dbReference type="NCBI Taxonomy" id="1448314"/>
    <lineage>
        <taxon>Eukaryota</taxon>
        <taxon>Fungi</taxon>
        <taxon>Dikarya</taxon>
        <taxon>Ascomycota</taxon>
        <taxon>Pezizomycotina</taxon>
        <taxon>Eurotiomycetes</taxon>
        <taxon>Eurotiomycetidae</taxon>
        <taxon>Eurotiales</taxon>
        <taxon>Aspergillaceae</taxon>
        <taxon>Aspergillus</taxon>
        <taxon>Aspergillus subgen. Circumdati</taxon>
    </lineage>
</organism>
<dbReference type="GeneID" id="37048359"/>
<keyword evidence="3" id="KW-1185">Reference proteome</keyword>
<comment type="caution">
    <text evidence="2">The sequence shown here is derived from an EMBL/GenBank/DDBJ whole genome shotgun (WGS) entry which is preliminary data.</text>
</comment>
<evidence type="ECO:0000256" key="1">
    <source>
        <dbReference type="SAM" id="MobiDB-lite"/>
    </source>
</evidence>
<dbReference type="RefSeq" id="XP_025391615.1">
    <property type="nucleotide sequence ID" value="XM_025526397.1"/>
</dbReference>
<dbReference type="EMBL" id="MSFU01000004">
    <property type="protein sequence ID" value="PWY81192.1"/>
    <property type="molecule type" value="Genomic_DNA"/>
</dbReference>
<accession>A0A317W7G4</accession>
<protein>
    <submittedName>
        <fullName evidence="2">Uncharacterized protein</fullName>
    </submittedName>
</protein>